<evidence type="ECO:0000313" key="4">
    <source>
        <dbReference type="Proteomes" id="UP000648352"/>
    </source>
</evidence>
<evidence type="ECO:0000256" key="1">
    <source>
        <dbReference type="SAM" id="MobiDB-lite"/>
    </source>
</evidence>
<keyword evidence="4" id="KW-1185">Reference proteome</keyword>
<evidence type="ECO:0000313" key="3">
    <source>
        <dbReference type="EMBL" id="MBD7958492.1"/>
    </source>
</evidence>
<keyword evidence="2" id="KW-0812">Transmembrane</keyword>
<dbReference type="EMBL" id="JACSQP010000008">
    <property type="protein sequence ID" value="MBD7958492.1"/>
    <property type="molecule type" value="Genomic_DNA"/>
</dbReference>
<feature type="compositionally biased region" description="Gly residues" evidence="1">
    <location>
        <begin position="154"/>
        <end position="166"/>
    </location>
</feature>
<dbReference type="RefSeq" id="WP_191719687.1">
    <property type="nucleotide sequence ID" value="NZ_JACSQP010000008.1"/>
</dbReference>
<evidence type="ECO:0000256" key="2">
    <source>
        <dbReference type="SAM" id="Phobius"/>
    </source>
</evidence>
<feature type="region of interest" description="Disordered" evidence="1">
    <location>
        <begin position="152"/>
        <end position="187"/>
    </location>
</feature>
<protein>
    <submittedName>
        <fullName evidence="3">Uncharacterized protein</fullName>
    </submittedName>
</protein>
<comment type="caution">
    <text evidence="3">The sequence shown here is derived from an EMBL/GenBank/DDBJ whole genome shotgun (WGS) entry which is preliminary data.</text>
</comment>
<feature type="transmembrane region" description="Helical" evidence="2">
    <location>
        <begin position="80"/>
        <end position="100"/>
    </location>
</feature>
<sequence>MSKPTASASFDARPLTEPVTRADVRAFTRELHASGRAENGVVSSIVALVVVAAFFIGALVFEALSSGASSSVGLALSERIPSMLFLLGIGLVGIVALVISRSGAATRRYRLDCFARANGMSYLPRPPGIRSLKRILAAETMGNTHCLVRQLSSHGGGDGRGQGAGAGARPKWDSSGSVSMRERIMNR</sequence>
<proteinExistence type="predicted"/>
<feature type="transmembrane region" description="Helical" evidence="2">
    <location>
        <begin position="41"/>
        <end position="60"/>
    </location>
</feature>
<gene>
    <name evidence="3" type="ORF">H9651_12655</name>
</gene>
<organism evidence="3 4">
    <name type="scientific">Microbacterium pullorum</name>
    <dbReference type="NCBI Taxonomy" id="2762236"/>
    <lineage>
        <taxon>Bacteria</taxon>
        <taxon>Bacillati</taxon>
        <taxon>Actinomycetota</taxon>
        <taxon>Actinomycetes</taxon>
        <taxon>Micrococcales</taxon>
        <taxon>Microbacteriaceae</taxon>
        <taxon>Microbacterium</taxon>
    </lineage>
</organism>
<dbReference type="Proteomes" id="UP000648352">
    <property type="component" value="Unassembled WGS sequence"/>
</dbReference>
<reference evidence="3 4" key="1">
    <citation type="submission" date="2020-08" db="EMBL/GenBank/DDBJ databases">
        <title>A Genomic Blueprint of the Chicken Gut Microbiome.</title>
        <authorList>
            <person name="Gilroy R."/>
            <person name="Ravi A."/>
            <person name="Getino M."/>
            <person name="Pursley I."/>
            <person name="Horton D.L."/>
            <person name="Alikhan N.-F."/>
            <person name="Baker D."/>
            <person name="Gharbi K."/>
            <person name="Hall N."/>
            <person name="Watson M."/>
            <person name="Adriaenssens E.M."/>
            <person name="Foster-Nyarko E."/>
            <person name="Jarju S."/>
            <person name="Secka A."/>
            <person name="Antonio M."/>
            <person name="Oren A."/>
            <person name="Chaudhuri R."/>
            <person name="La Ragione R.M."/>
            <person name="Hildebrand F."/>
            <person name="Pallen M.J."/>
        </authorList>
    </citation>
    <scope>NUCLEOTIDE SEQUENCE [LARGE SCALE GENOMIC DNA]</scope>
    <source>
        <strain evidence="3 4">Sa4CUA7</strain>
    </source>
</reference>
<name>A0ABR8S4T9_9MICO</name>
<keyword evidence="2" id="KW-0472">Membrane</keyword>
<accession>A0ABR8S4T9</accession>
<keyword evidence="2" id="KW-1133">Transmembrane helix</keyword>